<evidence type="ECO:0000313" key="8">
    <source>
        <dbReference type="Proteomes" id="UP000249260"/>
    </source>
</evidence>
<dbReference type="Proteomes" id="UP000249260">
    <property type="component" value="Unassembled WGS sequence"/>
</dbReference>
<dbReference type="PANTHER" id="PTHR30524">
    <property type="entry name" value="MANNITOL-1-PHOSPHATE 5-DEHYDROGENASE"/>
    <property type="match status" value="1"/>
</dbReference>
<gene>
    <name evidence="7" type="ORF">DL346_00570</name>
</gene>
<keyword evidence="4" id="KW-0175">Coiled coil</keyword>
<dbReference type="InterPro" id="IPR013131">
    <property type="entry name" value="Mannitol_DH_N"/>
</dbReference>
<keyword evidence="1" id="KW-0560">Oxidoreductase</keyword>
<dbReference type="OrthoDB" id="9768714at2"/>
<dbReference type="InterPro" id="IPR008927">
    <property type="entry name" value="6-PGluconate_DH-like_C_sf"/>
</dbReference>
<dbReference type="EMBL" id="QLUW01000001">
    <property type="protein sequence ID" value="RAP77034.1"/>
    <property type="molecule type" value="Genomic_DNA"/>
</dbReference>
<organism evidence="7 8">
    <name type="scientific">Paenibacillus montanisoli</name>
    <dbReference type="NCBI Taxonomy" id="2081970"/>
    <lineage>
        <taxon>Bacteria</taxon>
        <taxon>Bacillati</taxon>
        <taxon>Bacillota</taxon>
        <taxon>Bacilli</taxon>
        <taxon>Bacillales</taxon>
        <taxon>Paenibacillaceae</taxon>
        <taxon>Paenibacillus</taxon>
    </lineage>
</organism>
<evidence type="ECO:0000259" key="5">
    <source>
        <dbReference type="Pfam" id="PF01232"/>
    </source>
</evidence>
<name>A0A328U9Y0_9BACL</name>
<dbReference type="SUPFAM" id="SSF48179">
    <property type="entry name" value="6-phosphogluconate dehydrogenase C-terminal domain-like"/>
    <property type="match status" value="1"/>
</dbReference>
<feature type="coiled-coil region" evidence="4">
    <location>
        <begin position="470"/>
        <end position="497"/>
    </location>
</feature>
<evidence type="ECO:0000256" key="2">
    <source>
        <dbReference type="ARBA" id="ARBA00023027"/>
    </source>
</evidence>
<keyword evidence="2" id="KW-0520">NAD</keyword>
<keyword evidence="8" id="KW-1185">Reference proteome</keyword>
<evidence type="ECO:0000259" key="6">
    <source>
        <dbReference type="Pfam" id="PF08125"/>
    </source>
</evidence>
<dbReference type="GO" id="GO:0005829">
    <property type="term" value="C:cytosol"/>
    <property type="evidence" value="ECO:0007669"/>
    <property type="project" value="TreeGrafter"/>
</dbReference>
<dbReference type="Pfam" id="PF08125">
    <property type="entry name" value="Mannitol_dh_C"/>
    <property type="match status" value="1"/>
</dbReference>
<dbReference type="SUPFAM" id="SSF51735">
    <property type="entry name" value="NAD(P)-binding Rossmann-fold domains"/>
    <property type="match status" value="1"/>
</dbReference>
<evidence type="ECO:0000256" key="1">
    <source>
        <dbReference type="ARBA" id="ARBA00023002"/>
    </source>
</evidence>
<dbReference type="Gene3D" id="3.40.50.720">
    <property type="entry name" value="NAD(P)-binding Rossmann-like Domain"/>
    <property type="match status" value="1"/>
</dbReference>
<dbReference type="GO" id="GO:0008926">
    <property type="term" value="F:mannitol-1-phosphate 5-dehydrogenase activity"/>
    <property type="evidence" value="ECO:0007669"/>
    <property type="project" value="UniProtKB-EC"/>
</dbReference>
<dbReference type="PANTHER" id="PTHR30524:SF0">
    <property type="entry name" value="ALTRONATE OXIDOREDUCTASE-RELATED"/>
    <property type="match status" value="1"/>
</dbReference>
<feature type="domain" description="Mannitol dehydrogenase N-terminal" evidence="5">
    <location>
        <begin position="27"/>
        <end position="269"/>
    </location>
</feature>
<evidence type="ECO:0000256" key="3">
    <source>
        <dbReference type="ARBA" id="ARBA00048615"/>
    </source>
</evidence>
<sequence length="499" mass="56648">MTLLNRALLNEAEQQAYDTVTQSPVTVLQIGEGNFLRGFFDWMIHRCKEQGLFEGSIALTQPRPKGKAKIEAIAAQDGLYTLVTRGIENGERVSVKETIGVFSAVFDPYGDWDRLIAIAESASLRFVVSNTTEAGLVYQAEPLVEGAPILSYPGKIAWLLYRRYQALGGTPESGLVFLPCELLERNGDELRRCVLRYCEDWSLPEAFQQWVMRHNRFLNSLVDRIVTGYPDEEQAESWFSEWGCEDRLLNTAEPYHLWAIEAEPELEKELPFRQAGCNVHFVPDLRPYQQRKVRVLNAAHTLMTPLALLRGFDYVREVMEHPHFGAFVREAIEQEIMPTIPLPQEELRIYASTVFERFLNPFINHRLNDIAMNSLSKFKVRLLPSILDYAERGEEVPARLVEAFAGLLRYYRVNRTGEGFIGSALGGRSYEVRDDAALLERIAAVWSVPRPMTESVFQLLGLTEIWGRNLTEARGLASQLTAAIQALEAEKDVQSSRMG</sequence>
<dbReference type="RefSeq" id="WP_112880032.1">
    <property type="nucleotide sequence ID" value="NZ_QLUW01000001.1"/>
</dbReference>
<feature type="domain" description="Mannitol dehydrogenase C-terminal" evidence="6">
    <location>
        <begin position="284"/>
        <end position="487"/>
    </location>
</feature>
<dbReference type="NCBIfam" id="NF002969">
    <property type="entry name" value="PRK03643.1"/>
    <property type="match status" value="1"/>
</dbReference>
<dbReference type="Gene3D" id="1.10.1040.10">
    <property type="entry name" value="N-(1-d-carboxylethyl)-l-norvaline Dehydrogenase, domain 2"/>
    <property type="match status" value="1"/>
</dbReference>
<evidence type="ECO:0000313" key="7">
    <source>
        <dbReference type="EMBL" id="RAP77034.1"/>
    </source>
</evidence>
<comment type="caution">
    <text evidence="7">The sequence shown here is derived from an EMBL/GenBank/DDBJ whole genome shotgun (WGS) entry which is preliminary data.</text>
</comment>
<dbReference type="AlphaFoldDB" id="A0A328U9Y0"/>
<comment type="catalytic activity">
    <reaction evidence="3">
        <text>D-mannitol 1-phosphate + NAD(+) = beta-D-fructose 6-phosphate + NADH + H(+)</text>
        <dbReference type="Rhea" id="RHEA:19661"/>
        <dbReference type="ChEBI" id="CHEBI:15378"/>
        <dbReference type="ChEBI" id="CHEBI:57540"/>
        <dbReference type="ChEBI" id="CHEBI:57634"/>
        <dbReference type="ChEBI" id="CHEBI:57945"/>
        <dbReference type="ChEBI" id="CHEBI:61381"/>
        <dbReference type="EC" id="1.1.1.17"/>
    </reaction>
</comment>
<protein>
    <submittedName>
        <fullName evidence="7">Altronate oxidoreductase</fullName>
    </submittedName>
</protein>
<dbReference type="Pfam" id="PF01232">
    <property type="entry name" value="Mannitol_dh"/>
    <property type="match status" value="1"/>
</dbReference>
<reference evidence="7 8" key="1">
    <citation type="submission" date="2018-06" db="EMBL/GenBank/DDBJ databases">
        <title>Paenibacillus montanisoli sp. nov., isolated from mountain area soil.</title>
        <authorList>
            <person name="Wu M."/>
        </authorList>
    </citation>
    <scope>NUCLEOTIDE SEQUENCE [LARGE SCALE GENOMIC DNA]</scope>
    <source>
        <strain evidence="7 8">RA17</strain>
    </source>
</reference>
<dbReference type="GO" id="GO:0019592">
    <property type="term" value="P:mannitol catabolic process"/>
    <property type="evidence" value="ECO:0007669"/>
    <property type="project" value="TreeGrafter"/>
</dbReference>
<dbReference type="InterPro" id="IPR013328">
    <property type="entry name" value="6PGD_dom2"/>
</dbReference>
<dbReference type="InterPro" id="IPR036291">
    <property type="entry name" value="NAD(P)-bd_dom_sf"/>
</dbReference>
<proteinExistence type="predicted"/>
<accession>A0A328U9Y0</accession>
<evidence type="ECO:0000256" key="4">
    <source>
        <dbReference type="SAM" id="Coils"/>
    </source>
</evidence>
<dbReference type="InterPro" id="IPR013118">
    <property type="entry name" value="Mannitol_DH_C"/>
</dbReference>